<dbReference type="Proteomes" id="UP000735302">
    <property type="component" value="Unassembled WGS sequence"/>
</dbReference>
<dbReference type="AlphaFoldDB" id="A0AAV3XUB3"/>
<evidence type="ECO:0000313" key="2">
    <source>
        <dbReference type="EMBL" id="GFN74434.1"/>
    </source>
</evidence>
<keyword evidence="3" id="KW-1185">Reference proteome</keyword>
<evidence type="ECO:0000313" key="3">
    <source>
        <dbReference type="Proteomes" id="UP000735302"/>
    </source>
</evidence>
<comment type="caution">
    <text evidence="2">The sequence shown here is derived from an EMBL/GenBank/DDBJ whole genome shotgun (WGS) entry which is preliminary data.</text>
</comment>
<reference evidence="2 3" key="1">
    <citation type="journal article" date="2021" name="Elife">
        <title>Chloroplast acquisition without the gene transfer in kleptoplastic sea slugs, Plakobranchus ocellatus.</title>
        <authorList>
            <person name="Maeda T."/>
            <person name="Takahashi S."/>
            <person name="Yoshida T."/>
            <person name="Shimamura S."/>
            <person name="Takaki Y."/>
            <person name="Nagai Y."/>
            <person name="Toyoda A."/>
            <person name="Suzuki Y."/>
            <person name="Arimoto A."/>
            <person name="Ishii H."/>
            <person name="Satoh N."/>
            <person name="Nishiyama T."/>
            <person name="Hasebe M."/>
            <person name="Maruyama T."/>
            <person name="Minagawa J."/>
            <person name="Obokata J."/>
            <person name="Shigenobu S."/>
        </authorList>
    </citation>
    <scope>NUCLEOTIDE SEQUENCE [LARGE SCALE GENOMIC DNA]</scope>
</reference>
<sequence>MDKKKTWGKEVGKKEKKTKEKKKRHIADVGGQNYREHDRKKIRLPLDILKSFSFLYVLSSSFYSSVIPPHTQLGPPSAAKTGLSVLSPVFSVPSVPPTFYEALDLQLTRGLLQTSASIATPTRTRTCYIKVSGR</sequence>
<feature type="compositionally biased region" description="Basic residues" evidence="1">
    <location>
        <begin position="14"/>
        <end position="25"/>
    </location>
</feature>
<gene>
    <name evidence="2" type="ORF">PoB_000094000</name>
</gene>
<accession>A0AAV3XUB3</accession>
<dbReference type="EMBL" id="BLXT01000098">
    <property type="protein sequence ID" value="GFN74434.1"/>
    <property type="molecule type" value="Genomic_DNA"/>
</dbReference>
<evidence type="ECO:0000256" key="1">
    <source>
        <dbReference type="SAM" id="MobiDB-lite"/>
    </source>
</evidence>
<protein>
    <submittedName>
        <fullName evidence="2">Uncharacterized protein</fullName>
    </submittedName>
</protein>
<feature type="region of interest" description="Disordered" evidence="1">
    <location>
        <begin position="1"/>
        <end position="34"/>
    </location>
</feature>
<organism evidence="2 3">
    <name type="scientific">Plakobranchus ocellatus</name>
    <dbReference type="NCBI Taxonomy" id="259542"/>
    <lineage>
        <taxon>Eukaryota</taxon>
        <taxon>Metazoa</taxon>
        <taxon>Spiralia</taxon>
        <taxon>Lophotrochozoa</taxon>
        <taxon>Mollusca</taxon>
        <taxon>Gastropoda</taxon>
        <taxon>Heterobranchia</taxon>
        <taxon>Euthyneura</taxon>
        <taxon>Panpulmonata</taxon>
        <taxon>Sacoglossa</taxon>
        <taxon>Placobranchoidea</taxon>
        <taxon>Plakobranchidae</taxon>
        <taxon>Plakobranchus</taxon>
    </lineage>
</organism>
<name>A0AAV3XUB3_9GAST</name>
<feature type="compositionally biased region" description="Basic and acidic residues" evidence="1">
    <location>
        <begin position="1"/>
        <end position="13"/>
    </location>
</feature>
<proteinExistence type="predicted"/>